<reference evidence="4 5" key="1">
    <citation type="submission" date="2023-05" db="EMBL/GenBank/DDBJ databases">
        <title>A 100% complete, gapless, phased diploid assembly of the Scenedesmus obliquus UTEX 3031 genome.</title>
        <authorList>
            <person name="Biondi T.C."/>
            <person name="Hanschen E.R."/>
            <person name="Kwon T."/>
            <person name="Eng W."/>
            <person name="Kruse C.P.S."/>
            <person name="Koehler S.I."/>
            <person name="Kunde Y."/>
            <person name="Gleasner C.D."/>
            <person name="You Mak K.T."/>
            <person name="Polle J."/>
            <person name="Hovde B.T."/>
            <person name="Starkenburg S.R."/>
        </authorList>
    </citation>
    <scope>NUCLEOTIDE SEQUENCE [LARGE SCALE GENOMIC DNA]</scope>
    <source>
        <strain evidence="4 5">DOE0152z</strain>
    </source>
</reference>
<sequence length="239" mass="25979">MQAFSGSTTALGSKSAFTSSRVSRGSLQVQNAITRQKKEEIVKELQGKLEGSVIVFGLRFKNIDVPTMQKFRKGVPEKSSVYICKNSLMKEAVKTVPGWEVLGEQGCTGDNAWVFVHEDDIPDTVKHWHAFSDDLMKEAKAAAPKGVEPVAPTALTTIVMDSKALSPAEFKRCENLPTKKQLQATIARLLKQPATKIASGIKAVPRKLAYGIKAIADLDEDKSKIVGDVAKPKPKEDSA</sequence>
<name>A0ABY8UHV8_TETOB</name>
<dbReference type="Pfam" id="PF00466">
    <property type="entry name" value="Ribosomal_L10"/>
    <property type="match status" value="1"/>
</dbReference>
<dbReference type="Gene3D" id="3.30.70.1730">
    <property type="match status" value="1"/>
</dbReference>
<dbReference type="Gene3D" id="6.10.250.290">
    <property type="match status" value="1"/>
</dbReference>
<dbReference type="InterPro" id="IPR047865">
    <property type="entry name" value="Ribosomal_uL10_bac_type"/>
</dbReference>
<evidence type="ECO:0000256" key="1">
    <source>
        <dbReference type="ARBA" id="ARBA00008889"/>
    </source>
</evidence>
<evidence type="ECO:0000256" key="3">
    <source>
        <dbReference type="ARBA" id="ARBA00023274"/>
    </source>
</evidence>
<dbReference type="InterPro" id="IPR001790">
    <property type="entry name" value="Ribosomal_uL10"/>
</dbReference>
<comment type="similarity">
    <text evidence="1">Belongs to the universal ribosomal protein uL10 family.</text>
</comment>
<keyword evidence="3" id="KW-0687">Ribonucleoprotein</keyword>
<evidence type="ECO:0000313" key="4">
    <source>
        <dbReference type="EMBL" id="WIA19907.1"/>
    </source>
</evidence>
<protein>
    <submittedName>
        <fullName evidence="4">Uncharacterized protein</fullName>
    </submittedName>
</protein>
<accession>A0ABY8UHV8</accession>
<proteinExistence type="inferred from homology"/>
<organism evidence="4 5">
    <name type="scientific">Tetradesmus obliquus</name>
    <name type="common">Green alga</name>
    <name type="synonym">Acutodesmus obliquus</name>
    <dbReference type="NCBI Taxonomy" id="3088"/>
    <lineage>
        <taxon>Eukaryota</taxon>
        <taxon>Viridiplantae</taxon>
        <taxon>Chlorophyta</taxon>
        <taxon>core chlorophytes</taxon>
        <taxon>Chlorophyceae</taxon>
        <taxon>CS clade</taxon>
        <taxon>Sphaeropleales</taxon>
        <taxon>Scenedesmaceae</taxon>
        <taxon>Tetradesmus</taxon>
    </lineage>
</organism>
<keyword evidence="2" id="KW-0689">Ribosomal protein</keyword>
<evidence type="ECO:0000256" key="2">
    <source>
        <dbReference type="ARBA" id="ARBA00022980"/>
    </source>
</evidence>
<keyword evidence="5" id="KW-1185">Reference proteome</keyword>
<dbReference type="SUPFAM" id="SSF160369">
    <property type="entry name" value="Ribosomal protein L10-like"/>
    <property type="match status" value="1"/>
</dbReference>
<dbReference type="Proteomes" id="UP001244341">
    <property type="component" value="Chromosome 11b"/>
</dbReference>
<dbReference type="CDD" id="cd05797">
    <property type="entry name" value="Ribosomal_L10"/>
    <property type="match status" value="1"/>
</dbReference>
<dbReference type="EMBL" id="CP126218">
    <property type="protein sequence ID" value="WIA19907.1"/>
    <property type="molecule type" value="Genomic_DNA"/>
</dbReference>
<dbReference type="PANTHER" id="PTHR11560">
    <property type="entry name" value="39S RIBOSOMAL PROTEIN L10, MITOCHONDRIAL"/>
    <property type="match status" value="1"/>
</dbReference>
<gene>
    <name evidence="4" type="ORF">OEZ85_005801</name>
</gene>
<evidence type="ECO:0000313" key="5">
    <source>
        <dbReference type="Proteomes" id="UP001244341"/>
    </source>
</evidence>
<dbReference type="InterPro" id="IPR043141">
    <property type="entry name" value="Ribosomal_uL10-like_sf"/>
</dbReference>